<keyword evidence="1" id="KW-0472">Membrane</keyword>
<dbReference type="InterPro" id="IPR007246">
    <property type="entry name" value="Gaa1"/>
</dbReference>
<feature type="transmembrane region" description="Helical" evidence="1">
    <location>
        <begin position="78"/>
        <end position="100"/>
    </location>
</feature>
<comment type="caution">
    <text evidence="2">The sequence shown here is derived from an EMBL/GenBank/DDBJ whole genome shotgun (WGS) entry which is preliminary data.</text>
</comment>
<dbReference type="GO" id="GO:0042765">
    <property type="term" value="C:GPI-anchor transamidase complex"/>
    <property type="evidence" value="ECO:0007669"/>
    <property type="project" value="InterPro"/>
</dbReference>
<proteinExistence type="predicted"/>
<feature type="transmembrane region" description="Helical" evidence="1">
    <location>
        <begin position="219"/>
        <end position="238"/>
    </location>
</feature>
<keyword evidence="1" id="KW-1133">Transmembrane helix</keyword>
<dbReference type="Pfam" id="PF04114">
    <property type="entry name" value="Gaa1"/>
    <property type="match status" value="1"/>
</dbReference>
<sequence length="241" mass="26702">MVAAFVYIIANNSNSSLKQEKSTLSPLPAADEHSITVSSWRWLNAAKVVFIIHLWGVVVSFLPYFICQIPDHTPTTSFVIWVLLSVLSLKVLYSILASPFPHANTSLPQGDWALLKSVTIAALFIGLGLMSVVNFATAEIGALLLVPTCLLARPLRLDLRARSLRSFSRVICNLVVGHIAFPPATFLVVKGVFSGFGSTNVDDFWNWVESLWAWNSATYLYVSMVYLPCWVLCIHISFHTC</sequence>
<organism evidence="2 3">
    <name type="scientific">Rubroshorea leprosula</name>
    <dbReference type="NCBI Taxonomy" id="152421"/>
    <lineage>
        <taxon>Eukaryota</taxon>
        <taxon>Viridiplantae</taxon>
        <taxon>Streptophyta</taxon>
        <taxon>Embryophyta</taxon>
        <taxon>Tracheophyta</taxon>
        <taxon>Spermatophyta</taxon>
        <taxon>Magnoliopsida</taxon>
        <taxon>eudicotyledons</taxon>
        <taxon>Gunneridae</taxon>
        <taxon>Pentapetalae</taxon>
        <taxon>rosids</taxon>
        <taxon>malvids</taxon>
        <taxon>Malvales</taxon>
        <taxon>Dipterocarpaceae</taxon>
        <taxon>Rubroshorea</taxon>
    </lineage>
</organism>
<dbReference type="AlphaFoldDB" id="A0AAV5LKR9"/>
<dbReference type="PANTHER" id="PTHR13304:SF0">
    <property type="entry name" value="GLYCOSYLPHOSPHATIDYLINOSITOL ANCHOR ATTACHMENT 1 PROTEIN"/>
    <property type="match status" value="1"/>
</dbReference>
<evidence type="ECO:0000256" key="1">
    <source>
        <dbReference type="SAM" id="Phobius"/>
    </source>
</evidence>
<keyword evidence="1" id="KW-0812">Transmembrane</keyword>
<dbReference type="Proteomes" id="UP001054252">
    <property type="component" value="Unassembled WGS sequence"/>
</dbReference>
<protein>
    <submittedName>
        <fullName evidence="2">Uncharacterized protein</fullName>
    </submittedName>
</protein>
<gene>
    <name evidence="2" type="ORF">SLEP1_g45279</name>
</gene>
<evidence type="ECO:0000313" key="2">
    <source>
        <dbReference type="EMBL" id="GKV37222.1"/>
    </source>
</evidence>
<evidence type="ECO:0000313" key="3">
    <source>
        <dbReference type="Proteomes" id="UP001054252"/>
    </source>
</evidence>
<feature type="transmembrane region" description="Helical" evidence="1">
    <location>
        <begin position="42"/>
        <end position="66"/>
    </location>
</feature>
<keyword evidence="3" id="KW-1185">Reference proteome</keyword>
<feature type="transmembrane region" description="Helical" evidence="1">
    <location>
        <begin position="120"/>
        <end position="146"/>
    </location>
</feature>
<feature type="transmembrane region" description="Helical" evidence="1">
    <location>
        <begin position="167"/>
        <end position="189"/>
    </location>
</feature>
<accession>A0AAV5LKR9</accession>
<reference evidence="2 3" key="1">
    <citation type="journal article" date="2021" name="Commun. Biol.">
        <title>The genome of Shorea leprosula (Dipterocarpaceae) highlights the ecological relevance of drought in aseasonal tropical rainforests.</title>
        <authorList>
            <person name="Ng K.K.S."/>
            <person name="Kobayashi M.J."/>
            <person name="Fawcett J.A."/>
            <person name="Hatakeyama M."/>
            <person name="Paape T."/>
            <person name="Ng C.H."/>
            <person name="Ang C.C."/>
            <person name="Tnah L.H."/>
            <person name="Lee C.T."/>
            <person name="Nishiyama T."/>
            <person name="Sese J."/>
            <person name="O'Brien M.J."/>
            <person name="Copetti D."/>
            <person name="Mohd Noor M.I."/>
            <person name="Ong R.C."/>
            <person name="Putra M."/>
            <person name="Sireger I.Z."/>
            <person name="Indrioko S."/>
            <person name="Kosugi Y."/>
            <person name="Izuno A."/>
            <person name="Isagi Y."/>
            <person name="Lee S.L."/>
            <person name="Shimizu K.K."/>
        </authorList>
    </citation>
    <scope>NUCLEOTIDE SEQUENCE [LARGE SCALE GENOMIC DNA]</scope>
    <source>
        <strain evidence="2">214</strain>
    </source>
</reference>
<dbReference type="PANTHER" id="PTHR13304">
    <property type="entry name" value="GLYCOSYLPHOSPHATIDYLINOSITOL ANCHOR ATTACHMENT 1 PROTEIN"/>
    <property type="match status" value="1"/>
</dbReference>
<dbReference type="EMBL" id="BPVZ01000121">
    <property type="protein sequence ID" value="GKV37222.1"/>
    <property type="molecule type" value="Genomic_DNA"/>
</dbReference>
<name>A0AAV5LKR9_9ROSI</name>
<dbReference type="GO" id="GO:0016255">
    <property type="term" value="P:attachment of GPI anchor to protein"/>
    <property type="evidence" value="ECO:0007669"/>
    <property type="project" value="TreeGrafter"/>
</dbReference>